<sequence>MVSTGRPVFPDRRVLHDCPRTQASATPCNFGEQAPQARTGSACFTSTRPRPSWSPTHSDWHGGNPKMSSKQHQMAKRDVSPWRQTVDLLMKLTAPRGTTNYAGTPIAVTRTTTGPAAIRHYVIEEVHVTVLDRPTSLTAIIAWRDPTECRYGEQRWRGGVARARGTCALTGRIIKRGDAIYRPQRRVPPPANAGAMILSEVVHAVPRMR</sequence>
<evidence type="ECO:0000313" key="2">
    <source>
        <dbReference type="EMBL" id="TFE37880.1"/>
    </source>
</evidence>
<dbReference type="Proteomes" id="UP000297385">
    <property type="component" value="Unassembled WGS sequence"/>
</dbReference>
<evidence type="ECO:0000256" key="1">
    <source>
        <dbReference type="SAM" id="MobiDB-lite"/>
    </source>
</evidence>
<dbReference type="Pfam" id="PF11811">
    <property type="entry name" value="DUF3331"/>
    <property type="match status" value="1"/>
</dbReference>
<dbReference type="EMBL" id="SNVI01000005">
    <property type="protein sequence ID" value="TFE37880.1"/>
    <property type="molecule type" value="Genomic_DNA"/>
</dbReference>
<feature type="compositionally biased region" description="Polar residues" evidence="1">
    <location>
        <begin position="41"/>
        <end position="57"/>
    </location>
</feature>
<dbReference type="AlphaFoldDB" id="A0A4Y8MK85"/>
<evidence type="ECO:0000313" key="3">
    <source>
        <dbReference type="Proteomes" id="UP000297385"/>
    </source>
</evidence>
<name>A0A4Y8MK85_9BURK</name>
<feature type="region of interest" description="Disordered" evidence="1">
    <location>
        <begin position="41"/>
        <end position="69"/>
    </location>
</feature>
<comment type="caution">
    <text evidence="2">The sequence shown here is derived from an EMBL/GenBank/DDBJ whole genome shotgun (WGS) entry which is preliminary data.</text>
</comment>
<dbReference type="InterPro" id="IPR021769">
    <property type="entry name" value="DUF3331"/>
</dbReference>
<proteinExistence type="predicted"/>
<accession>A0A4Y8MK85</accession>
<protein>
    <submittedName>
        <fullName evidence="2">DUF3331 domain-containing protein</fullName>
    </submittedName>
</protein>
<gene>
    <name evidence="2" type="ORF">E2553_41720</name>
</gene>
<organism evidence="2 3">
    <name type="scientific">Paraburkholderia dipogonis</name>
    <dbReference type="NCBI Taxonomy" id="1211383"/>
    <lineage>
        <taxon>Bacteria</taxon>
        <taxon>Pseudomonadati</taxon>
        <taxon>Pseudomonadota</taxon>
        <taxon>Betaproteobacteria</taxon>
        <taxon>Burkholderiales</taxon>
        <taxon>Burkholderiaceae</taxon>
        <taxon>Paraburkholderia</taxon>
    </lineage>
</organism>
<reference evidence="2 3" key="1">
    <citation type="submission" date="2019-03" db="EMBL/GenBank/DDBJ databases">
        <title>Complete Genome Sequence of Paraburkholderia dipogonis ICMP 19430T, a Nitrogen-fixing Symbiont of the South African Invasive Legume Dipogon lignosus in New Zealand.</title>
        <authorList>
            <person name="De Meyer S.E."/>
        </authorList>
    </citation>
    <scope>NUCLEOTIDE SEQUENCE [LARGE SCALE GENOMIC DNA]</scope>
    <source>
        <strain evidence="2 3">ICMP 19430</strain>
    </source>
</reference>